<proteinExistence type="predicted"/>
<comment type="caution">
    <text evidence="1">The sequence shown here is derived from an EMBL/GenBank/DDBJ whole genome shotgun (WGS) entry which is preliminary data.</text>
</comment>
<sequence length="124" mass="13714">MASKVKKTSNTRVVDDGGRRIMCARCNRARSTIGHKYNVMLKDDKMGIGILWVDGSQASVHPFAMRNLVEDVSMNKPTVHLESMDPGSSNSWRPYQEGNSTLLVSSGKSRSSLDRNLNSVCLAR</sequence>
<reference evidence="1 2" key="3">
    <citation type="journal article" date="2022" name="Microbiol. Spectr.">
        <title>Folding features and dynamics of 3D genome architecture in plant fungal pathogens.</title>
        <authorList>
            <person name="Xia C."/>
        </authorList>
    </citation>
    <scope>NUCLEOTIDE SEQUENCE [LARGE SCALE GENOMIC DNA]</scope>
    <source>
        <strain evidence="1 2">93-210</strain>
    </source>
</reference>
<dbReference type="Proteomes" id="UP001060170">
    <property type="component" value="Chromosome 14"/>
</dbReference>
<organism evidence="1 2">
    <name type="scientific">Puccinia striiformis f. sp. tritici</name>
    <dbReference type="NCBI Taxonomy" id="168172"/>
    <lineage>
        <taxon>Eukaryota</taxon>
        <taxon>Fungi</taxon>
        <taxon>Dikarya</taxon>
        <taxon>Basidiomycota</taxon>
        <taxon>Pucciniomycotina</taxon>
        <taxon>Pucciniomycetes</taxon>
        <taxon>Pucciniales</taxon>
        <taxon>Pucciniaceae</taxon>
        <taxon>Puccinia</taxon>
    </lineage>
</organism>
<evidence type="ECO:0000313" key="1">
    <source>
        <dbReference type="EMBL" id="KAI7939867.1"/>
    </source>
</evidence>
<reference evidence="2" key="1">
    <citation type="journal article" date="2018" name="BMC Genomics">
        <title>Genomic insights into host adaptation between the wheat stripe rust pathogen (Puccinia striiformis f. sp. tritici) and the barley stripe rust pathogen (Puccinia striiformis f. sp. hordei).</title>
        <authorList>
            <person name="Xia C."/>
            <person name="Wang M."/>
            <person name="Yin C."/>
            <person name="Cornejo O.E."/>
            <person name="Hulbert S.H."/>
            <person name="Chen X."/>
        </authorList>
    </citation>
    <scope>NUCLEOTIDE SEQUENCE [LARGE SCALE GENOMIC DNA]</scope>
    <source>
        <strain evidence="2">93-210</strain>
    </source>
</reference>
<reference evidence="2" key="2">
    <citation type="journal article" date="2018" name="Mol. Plant Microbe Interact.">
        <title>Genome sequence resources for the wheat stripe rust pathogen (Puccinia striiformis f. sp. tritici) and the barley stripe rust pathogen (Puccinia striiformis f. sp. hordei).</title>
        <authorList>
            <person name="Xia C."/>
            <person name="Wang M."/>
            <person name="Yin C."/>
            <person name="Cornejo O.E."/>
            <person name="Hulbert S.H."/>
            <person name="Chen X."/>
        </authorList>
    </citation>
    <scope>NUCLEOTIDE SEQUENCE [LARGE SCALE GENOMIC DNA]</scope>
    <source>
        <strain evidence="2">93-210</strain>
    </source>
</reference>
<accession>A0ACC0DXI8</accession>
<evidence type="ECO:0000313" key="2">
    <source>
        <dbReference type="Proteomes" id="UP001060170"/>
    </source>
</evidence>
<dbReference type="EMBL" id="CM045878">
    <property type="protein sequence ID" value="KAI7939867.1"/>
    <property type="molecule type" value="Genomic_DNA"/>
</dbReference>
<keyword evidence="2" id="KW-1185">Reference proteome</keyword>
<protein>
    <submittedName>
        <fullName evidence="1">Uncharacterized protein</fullName>
    </submittedName>
</protein>
<gene>
    <name evidence="1" type="ORF">MJO28_013519</name>
</gene>
<name>A0ACC0DXI8_9BASI</name>